<dbReference type="Gene3D" id="3.20.20.140">
    <property type="entry name" value="Metal-dependent hydrolases"/>
    <property type="match status" value="1"/>
</dbReference>
<dbReference type="PANTHER" id="PTHR21240:SF19">
    <property type="entry name" value="CATALYTIC_ HYDROLASE"/>
    <property type="match status" value="1"/>
</dbReference>
<dbReference type="PANTHER" id="PTHR21240">
    <property type="entry name" value="2-AMINO-3-CARBOXYLMUCONATE-6-SEMIALDEHYDE DECARBOXYLASE"/>
    <property type="match status" value="1"/>
</dbReference>
<dbReference type="InterPro" id="IPR032465">
    <property type="entry name" value="ACMSD"/>
</dbReference>
<organism evidence="3">
    <name type="scientific">candidate division TA06 bacterium ADurb.Bin417</name>
    <dbReference type="NCBI Taxonomy" id="1852828"/>
    <lineage>
        <taxon>Bacteria</taxon>
        <taxon>Bacteria division TA06</taxon>
    </lineage>
</organism>
<dbReference type="Proteomes" id="UP000485484">
    <property type="component" value="Unassembled WGS sequence"/>
</dbReference>
<keyword evidence="1" id="KW-0456">Lyase</keyword>
<dbReference type="GO" id="GO:0016831">
    <property type="term" value="F:carboxy-lyase activity"/>
    <property type="evidence" value="ECO:0007669"/>
    <property type="project" value="InterPro"/>
</dbReference>
<keyword evidence="3" id="KW-0378">Hydrolase</keyword>
<gene>
    <name evidence="3" type="ORF">BWY73_00022</name>
</gene>
<accession>A0A1V5ML22</accession>
<dbReference type="Pfam" id="PF04909">
    <property type="entry name" value="Amidohydro_2"/>
    <property type="match status" value="1"/>
</dbReference>
<proteinExistence type="predicted"/>
<sequence length="285" mass="32121">MYQGPIINIHGHLRHGQDFDLRLAAWRKWGVRKFVCLCLHPRWSLKGYYTNQDFLQLADRYREVIVGFGAVNLVAGQVDRPEAVDRLKEQGFAGIKCEDNSFPYNHEIYWPLYARMEALGMPALFHTGNVAPLELNDGVNHEGRDGIDAENMRPYRLDRVARAFPKLRIIGAHLGLPHPFEAINLAQTRPNVFFDFSGGGGSRSHVNQVLAALSPRLPGARLDDPADNFALPLFEKKLLFGTDNPEPEVWVPASERIMDALAIPESSRRRFYHDTAAEILGPAAE</sequence>
<dbReference type="AlphaFoldDB" id="A0A1V5ML22"/>
<feature type="domain" description="Amidohydrolase-related" evidence="2">
    <location>
        <begin position="49"/>
        <end position="281"/>
    </location>
</feature>
<evidence type="ECO:0000313" key="3">
    <source>
        <dbReference type="EMBL" id="OPZ93924.1"/>
    </source>
</evidence>
<dbReference type="InterPro" id="IPR032466">
    <property type="entry name" value="Metal_Hydrolase"/>
</dbReference>
<protein>
    <submittedName>
        <fullName evidence="3">Amidohydrolase</fullName>
    </submittedName>
</protein>
<evidence type="ECO:0000256" key="1">
    <source>
        <dbReference type="ARBA" id="ARBA00023239"/>
    </source>
</evidence>
<name>A0A1V5ML22_UNCT6</name>
<dbReference type="SUPFAM" id="SSF51556">
    <property type="entry name" value="Metallo-dependent hydrolases"/>
    <property type="match status" value="1"/>
</dbReference>
<dbReference type="InterPro" id="IPR006680">
    <property type="entry name" value="Amidohydro-rel"/>
</dbReference>
<reference evidence="3" key="1">
    <citation type="submission" date="2017-02" db="EMBL/GenBank/DDBJ databases">
        <title>Delving into the versatile metabolic prowess of the omnipresent phylum Bacteroidetes.</title>
        <authorList>
            <person name="Nobu M.K."/>
            <person name="Mei R."/>
            <person name="Narihiro T."/>
            <person name="Kuroda K."/>
            <person name="Liu W.-T."/>
        </authorList>
    </citation>
    <scope>NUCLEOTIDE SEQUENCE</scope>
    <source>
        <strain evidence="3">ADurb.Bin417</strain>
    </source>
</reference>
<evidence type="ECO:0000259" key="2">
    <source>
        <dbReference type="Pfam" id="PF04909"/>
    </source>
</evidence>
<dbReference type="GO" id="GO:0016787">
    <property type="term" value="F:hydrolase activity"/>
    <property type="evidence" value="ECO:0007669"/>
    <property type="project" value="UniProtKB-KW"/>
</dbReference>
<comment type="caution">
    <text evidence="3">The sequence shown here is derived from an EMBL/GenBank/DDBJ whole genome shotgun (WGS) entry which is preliminary data.</text>
</comment>
<dbReference type="EMBL" id="MWAK01000002">
    <property type="protein sequence ID" value="OPZ93924.1"/>
    <property type="molecule type" value="Genomic_DNA"/>
</dbReference>